<evidence type="ECO:0000256" key="2">
    <source>
        <dbReference type="ARBA" id="ARBA00023002"/>
    </source>
</evidence>
<dbReference type="InterPro" id="IPR036291">
    <property type="entry name" value="NAD(P)-bd_dom_sf"/>
</dbReference>
<sequence>AKSLLIVGAGPGIARAVSTLLASKGYTTITLLARRASQLALEREALLSLHPHLNLQIHTFPVDITDVPALTSALAAADAAAGGPPSLVFFNAARVMPSKLFAHPAEEIEFDFKVTVLALYAVAGRYLPGMAERGGAGGERPGFIVTSSALPGEPEPELFALSLTKAAQKNLVRSLWLVYGGPGRGVHVGVVNVAGAVDGEGRSPAMVARRLWEWYEAGEGEFEVVV</sequence>
<dbReference type="GO" id="GO:0016491">
    <property type="term" value="F:oxidoreductase activity"/>
    <property type="evidence" value="ECO:0007669"/>
    <property type="project" value="UniProtKB-KW"/>
</dbReference>
<proteinExistence type="inferred from homology"/>
<evidence type="ECO:0000313" key="3">
    <source>
        <dbReference type="EMBL" id="KAK0750136.1"/>
    </source>
</evidence>
<dbReference type="PANTHER" id="PTHR43669:SF3">
    <property type="entry name" value="ALCOHOL DEHYDROGENASE, PUTATIVE (AFU_ORTHOLOGUE AFUA_3G03445)-RELATED"/>
    <property type="match status" value="1"/>
</dbReference>
<dbReference type="Proteomes" id="UP001172155">
    <property type="component" value="Unassembled WGS sequence"/>
</dbReference>
<feature type="non-terminal residue" evidence="3">
    <location>
        <position position="226"/>
    </location>
</feature>
<accession>A0AA40K8S9</accession>
<keyword evidence="4" id="KW-1185">Reference proteome</keyword>
<name>A0AA40K8S9_9PEZI</name>
<evidence type="ECO:0000313" key="4">
    <source>
        <dbReference type="Proteomes" id="UP001172155"/>
    </source>
</evidence>
<dbReference type="EMBL" id="JAUKUD010000003">
    <property type="protein sequence ID" value="KAK0750136.1"/>
    <property type="molecule type" value="Genomic_DNA"/>
</dbReference>
<dbReference type="AlphaFoldDB" id="A0AA40K8S9"/>
<comment type="caution">
    <text evidence="3">The sequence shown here is derived from an EMBL/GenBank/DDBJ whole genome shotgun (WGS) entry which is preliminary data.</text>
</comment>
<dbReference type="SUPFAM" id="SSF51735">
    <property type="entry name" value="NAD(P)-binding Rossmann-fold domains"/>
    <property type="match status" value="1"/>
</dbReference>
<keyword evidence="2" id="KW-0560">Oxidoreductase</keyword>
<organism evidence="3 4">
    <name type="scientific">Schizothecium vesticola</name>
    <dbReference type="NCBI Taxonomy" id="314040"/>
    <lineage>
        <taxon>Eukaryota</taxon>
        <taxon>Fungi</taxon>
        <taxon>Dikarya</taxon>
        <taxon>Ascomycota</taxon>
        <taxon>Pezizomycotina</taxon>
        <taxon>Sordariomycetes</taxon>
        <taxon>Sordariomycetidae</taxon>
        <taxon>Sordariales</taxon>
        <taxon>Schizotheciaceae</taxon>
        <taxon>Schizothecium</taxon>
    </lineage>
</organism>
<feature type="non-terminal residue" evidence="3">
    <location>
        <position position="1"/>
    </location>
</feature>
<dbReference type="PANTHER" id="PTHR43669">
    <property type="entry name" value="5-KETO-D-GLUCONATE 5-REDUCTASE"/>
    <property type="match status" value="1"/>
</dbReference>
<dbReference type="CDD" id="cd05233">
    <property type="entry name" value="SDR_c"/>
    <property type="match status" value="1"/>
</dbReference>
<dbReference type="Gene3D" id="3.40.50.720">
    <property type="entry name" value="NAD(P)-binding Rossmann-like Domain"/>
    <property type="match status" value="1"/>
</dbReference>
<dbReference type="InterPro" id="IPR002347">
    <property type="entry name" value="SDR_fam"/>
</dbReference>
<evidence type="ECO:0000256" key="1">
    <source>
        <dbReference type="ARBA" id="ARBA00006484"/>
    </source>
</evidence>
<dbReference type="Pfam" id="PF00106">
    <property type="entry name" value="adh_short"/>
    <property type="match status" value="1"/>
</dbReference>
<gene>
    <name evidence="3" type="ORF">B0T18DRAFT_303726</name>
</gene>
<reference evidence="3" key="1">
    <citation type="submission" date="2023-06" db="EMBL/GenBank/DDBJ databases">
        <title>Genome-scale phylogeny and comparative genomics of the fungal order Sordariales.</title>
        <authorList>
            <consortium name="Lawrence Berkeley National Laboratory"/>
            <person name="Hensen N."/>
            <person name="Bonometti L."/>
            <person name="Westerberg I."/>
            <person name="Brannstrom I.O."/>
            <person name="Guillou S."/>
            <person name="Cros-Aarteil S."/>
            <person name="Calhoun S."/>
            <person name="Haridas S."/>
            <person name="Kuo A."/>
            <person name="Mondo S."/>
            <person name="Pangilinan J."/>
            <person name="Riley R."/>
            <person name="LaButti K."/>
            <person name="Andreopoulos B."/>
            <person name="Lipzen A."/>
            <person name="Chen C."/>
            <person name="Yanf M."/>
            <person name="Daum C."/>
            <person name="Ng V."/>
            <person name="Clum A."/>
            <person name="Steindorff A."/>
            <person name="Ohm R."/>
            <person name="Martin F."/>
            <person name="Silar P."/>
            <person name="Natvig D."/>
            <person name="Lalanne C."/>
            <person name="Gautier V."/>
            <person name="Ament-velasquez S.L."/>
            <person name="Kruys A."/>
            <person name="Hutchinson M.I."/>
            <person name="Powell A.J."/>
            <person name="Barry K."/>
            <person name="Miller A.N."/>
            <person name="Grigoriev I.V."/>
            <person name="Debuchy R."/>
            <person name="Gladieux P."/>
            <person name="Thoren M.H."/>
            <person name="Johannesson H."/>
        </authorList>
    </citation>
    <scope>NUCLEOTIDE SEQUENCE</scope>
    <source>
        <strain evidence="3">SMH3187-1</strain>
    </source>
</reference>
<comment type="similarity">
    <text evidence="1">Belongs to the short-chain dehydrogenases/reductases (SDR) family.</text>
</comment>
<protein>
    <recommendedName>
        <fullName evidence="5">NAD(P)-binding protein</fullName>
    </recommendedName>
</protein>
<evidence type="ECO:0008006" key="5">
    <source>
        <dbReference type="Google" id="ProtNLM"/>
    </source>
</evidence>